<evidence type="ECO:0000259" key="4">
    <source>
        <dbReference type="Pfam" id="PF01515"/>
    </source>
</evidence>
<evidence type="ECO:0000313" key="6">
    <source>
        <dbReference type="Proteomes" id="UP000030700"/>
    </source>
</evidence>
<evidence type="ECO:0000256" key="2">
    <source>
        <dbReference type="ARBA" id="ARBA00022679"/>
    </source>
</evidence>
<keyword evidence="6" id="KW-1185">Reference proteome</keyword>
<feature type="domain" description="Phosphate acetyl/butaryl transferase" evidence="4">
    <location>
        <begin position="15"/>
        <end position="76"/>
    </location>
</feature>
<evidence type="ECO:0000313" key="5">
    <source>
        <dbReference type="EMBL" id="GAK50553.1"/>
    </source>
</evidence>
<keyword evidence="2" id="KW-0808">Transferase</keyword>
<dbReference type="SUPFAM" id="SSF53659">
    <property type="entry name" value="Isocitrate/Isopropylmalate dehydrogenase-like"/>
    <property type="match status" value="1"/>
</dbReference>
<dbReference type="STRING" id="1499966.U14_01784"/>
<dbReference type="PANTHER" id="PTHR43356">
    <property type="entry name" value="PHOSPHATE ACETYLTRANSFERASE"/>
    <property type="match status" value="1"/>
</dbReference>
<dbReference type="InterPro" id="IPR050500">
    <property type="entry name" value="Phos_Acetyltrans/Butyryltrans"/>
</dbReference>
<reference evidence="5" key="1">
    <citation type="journal article" date="2015" name="PeerJ">
        <title>First genomic representation of candidate bacterial phylum KSB3 points to enhanced environmental sensing as a trigger of wastewater bulking.</title>
        <authorList>
            <person name="Sekiguchi Y."/>
            <person name="Ohashi A."/>
            <person name="Parks D.H."/>
            <person name="Yamauchi T."/>
            <person name="Tyson G.W."/>
            <person name="Hugenholtz P."/>
        </authorList>
    </citation>
    <scope>NUCLEOTIDE SEQUENCE [LARGE SCALE GENOMIC DNA]</scope>
</reference>
<keyword evidence="3" id="KW-0012">Acyltransferase</keyword>
<dbReference type="GO" id="GO:0016746">
    <property type="term" value="F:acyltransferase activity"/>
    <property type="evidence" value="ECO:0007669"/>
    <property type="project" value="UniProtKB-KW"/>
</dbReference>
<dbReference type="Pfam" id="PF01515">
    <property type="entry name" value="PTA_PTB"/>
    <property type="match status" value="2"/>
</dbReference>
<dbReference type="HOGENOM" id="CLU_056531_0_0_0"/>
<dbReference type="InterPro" id="IPR012147">
    <property type="entry name" value="P_Ac_Bu_trans"/>
</dbReference>
<dbReference type="PANTHER" id="PTHR43356:SF2">
    <property type="entry name" value="PHOSPHATE ACETYLTRANSFERASE"/>
    <property type="match status" value="1"/>
</dbReference>
<proteinExistence type="inferred from homology"/>
<dbReference type="EMBL" id="DF820456">
    <property type="protein sequence ID" value="GAK50553.1"/>
    <property type="molecule type" value="Genomic_DNA"/>
</dbReference>
<gene>
    <name evidence="5" type="ORF">U14_01784</name>
</gene>
<dbReference type="AlphaFoldDB" id="A0A0S6VXJ0"/>
<feature type="domain" description="Phosphate acetyl/butaryl transferase" evidence="4">
    <location>
        <begin position="86"/>
        <end position="293"/>
    </location>
</feature>
<name>A0A0S6VXJ0_9BACT</name>
<dbReference type="InterPro" id="IPR002505">
    <property type="entry name" value="PTA_PTB"/>
</dbReference>
<dbReference type="Gene3D" id="3.40.718.10">
    <property type="entry name" value="Isopropylmalate Dehydrogenase"/>
    <property type="match status" value="1"/>
</dbReference>
<evidence type="ECO:0000256" key="1">
    <source>
        <dbReference type="ARBA" id="ARBA00005656"/>
    </source>
</evidence>
<accession>A0A0S6VXJ0</accession>
<dbReference type="PIRSF" id="PIRSF000428">
    <property type="entry name" value="P_Ac_trans"/>
    <property type="match status" value="1"/>
</dbReference>
<comment type="similarity">
    <text evidence="1">Belongs to the phosphate acetyltransferase and butyryltransferase family.</text>
</comment>
<protein>
    <recommendedName>
        <fullName evidence="4">Phosphate acetyl/butaryl transferase domain-containing protein</fullName>
    </recommendedName>
</protein>
<sequence length="300" mass="32307">MNPQITNFQQMVDIVKSRAMKTIVVAAAAEEDVLAATVRAKQEGLAQFVYVGDADAIRRLASEHGLDISGIDLVNKPDIWESGKRAIELIKAGRGEALMKGQIGSSQLLGMLLKDEDLKACYGRRFVSHVALFEWEGRLKIFSDAGLNIAPDTEQKRSIALNAIAVAKKLGMTAPRVAFLSAAEKVNPKMPSSVEAAELAEMEWENGVIVGGPLAFDGAMFEKAYEIKGVPSPVEGKADILICPNIETGNVLYKTLAWMLKPEMAGIITGAAVPFILTSRADSARVKFLSIAATLFLSSE</sequence>
<dbReference type="Proteomes" id="UP000030700">
    <property type="component" value="Unassembled WGS sequence"/>
</dbReference>
<evidence type="ECO:0000256" key="3">
    <source>
        <dbReference type="ARBA" id="ARBA00023315"/>
    </source>
</evidence>
<organism evidence="5">
    <name type="scientific">Candidatus Moduliflexus flocculans</name>
    <dbReference type="NCBI Taxonomy" id="1499966"/>
    <lineage>
        <taxon>Bacteria</taxon>
        <taxon>Candidatus Moduliflexota</taxon>
        <taxon>Candidatus Moduliflexia</taxon>
        <taxon>Candidatus Moduliflexales</taxon>
        <taxon>Candidatus Moduliflexaceae</taxon>
    </lineage>
</organism>